<evidence type="ECO:0000313" key="1">
    <source>
        <dbReference type="EMBL" id="KAK2160652.1"/>
    </source>
</evidence>
<accession>A0AAD9JWZ2</accession>
<reference evidence="1" key="1">
    <citation type="journal article" date="2023" name="Mol. Biol. Evol.">
        <title>Third-Generation Sequencing Reveals the Adaptive Role of the Epigenome in Three Deep-Sea Polychaetes.</title>
        <authorList>
            <person name="Perez M."/>
            <person name="Aroh O."/>
            <person name="Sun Y."/>
            <person name="Lan Y."/>
            <person name="Juniper S.K."/>
            <person name="Young C.R."/>
            <person name="Angers B."/>
            <person name="Qian P.Y."/>
        </authorList>
    </citation>
    <scope>NUCLEOTIDE SEQUENCE</scope>
    <source>
        <strain evidence="1">P08H-3</strain>
    </source>
</reference>
<proteinExistence type="predicted"/>
<comment type="caution">
    <text evidence="1">The sequence shown here is derived from an EMBL/GenBank/DDBJ whole genome shotgun (WGS) entry which is preliminary data.</text>
</comment>
<evidence type="ECO:0000313" key="2">
    <source>
        <dbReference type="Proteomes" id="UP001208570"/>
    </source>
</evidence>
<dbReference type="EMBL" id="JAODUP010000128">
    <property type="protein sequence ID" value="KAK2160652.1"/>
    <property type="molecule type" value="Genomic_DNA"/>
</dbReference>
<dbReference type="AlphaFoldDB" id="A0AAD9JWZ2"/>
<dbReference type="Proteomes" id="UP001208570">
    <property type="component" value="Unassembled WGS sequence"/>
</dbReference>
<sequence>MHIVQLPIFDVSVLMELSCSPMENAVSILRHELMAAESGLGLAKIIRHTLELLSVNWTLWSDSMDVLYWIRGCSPNFKPFVPKRVGEIQNSTYPIQWRNVPNENKPADLVSRGTAVIKLTDENIWWNDLTFLCTSTDEWPKNKVEDRLAPDHEMRKENQKVVTM</sequence>
<gene>
    <name evidence="1" type="ORF">LSH36_128g01015</name>
</gene>
<keyword evidence="2" id="KW-1185">Reference proteome</keyword>
<protein>
    <submittedName>
        <fullName evidence="1">Uncharacterized protein</fullName>
    </submittedName>
</protein>
<name>A0AAD9JWZ2_9ANNE</name>
<dbReference type="PANTHER" id="PTHR22955">
    <property type="entry name" value="RETROTRANSPOSON"/>
    <property type="match status" value="1"/>
</dbReference>
<dbReference type="PANTHER" id="PTHR22955:SF66">
    <property type="entry name" value="INTEGRASE CATALYTIC DOMAIN-CONTAINING PROTEIN"/>
    <property type="match status" value="1"/>
</dbReference>
<organism evidence="1 2">
    <name type="scientific">Paralvinella palmiformis</name>
    <dbReference type="NCBI Taxonomy" id="53620"/>
    <lineage>
        <taxon>Eukaryota</taxon>
        <taxon>Metazoa</taxon>
        <taxon>Spiralia</taxon>
        <taxon>Lophotrochozoa</taxon>
        <taxon>Annelida</taxon>
        <taxon>Polychaeta</taxon>
        <taxon>Sedentaria</taxon>
        <taxon>Canalipalpata</taxon>
        <taxon>Terebellida</taxon>
        <taxon>Terebelliformia</taxon>
        <taxon>Alvinellidae</taxon>
        <taxon>Paralvinella</taxon>
    </lineage>
</organism>